<protein>
    <submittedName>
        <fullName evidence="2">DUF3987 domain-containing protein</fullName>
    </submittedName>
</protein>
<dbReference type="EMBL" id="QZCE01000002">
    <property type="protein sequence ID" value="NEZ64160.1"/>
    <property type="molecule type" value="Genomic_DNA"/>
</dbReference>
<accession>A0A6M0S728</accession>
<sequence>MGTEYKIGDFLGQLKPAKGSYYVCPACGEGKLSVNSDGQQFDCYACHDTSAIWRALVPRQQSNSIPGTRPRKRVKSRKEKDRDVHVNALTIENKVEELFWMVEAESCTAAEAGISLSTWCKEYGHDRYAAGILLRERLERLKKPAEQPAPEPQLLETAIDRLIAQEIDGSTLTLRLTALANECRKPLPQVEKIYYQRRKETEATQATQDAAQGLNKLDTIRQALLPLEAGLHGDGGRLAWQLRETAKSMPTAPEFLATTLIPVLASRIGTSQTLIVSARAGYTVRPIFRTMVVAPTGRKKTPAQKSIISALNKLESIHYETYRLQYEQYEQELTAWKHNSSGDEPKPTPPTRRRFVSTDDTLAARIQIHSENPLGLLLYRDEGSAFITERGRFSSGRSDGGETEADLSEFNGGALSRDRKTDGSTFLAKTGISRTGATQYAKLQRLMGDHQDDCGEWARYLFCLADAPPSYLDLWGDDTDPGLQDNLISLIQRLDALPERSYILSDDAKLEFMGYQHMLTDRAMETDHPAMAAALPKFETYFGRFCLLLHVVNTVLAGEQPATTVEAHTVELAQQWTEHFVGQFELLLALNSPQQELTGDLLRLRDYIERRPNRTIRQLVQAKFGKTAQVKTLVSTLVEQGHIAEMDGTYSIVGKTVETSVELTQQSPTPVPTSPPAPGVTPPLVTARLPEMADMSRLETLKKLCESPSTTDSIQPDLGLDVVPWRKQSRRLNCDRNITGLANKTHGNGEVDSHG</sequence>
<proteinExistence type="predicted"/>
<evidence type="ECO:0000256" key="1">
    <source>
        <dbReference type="SAM" id="MobiDB-lite"/>
    </source>
</evidence>
<feature type="region of interest" description="Disordered" evidence="1">
    <location>
        <begin position="62"/>
        <end position="81"/>
    </location>
</feature>
<name>A0A6M0S728_9CYAN</name>
<reference evidence="2 3" key="1">
    <citation type="journal article" date="2020" name="Microb. Ecol.">
        <title>Ecogenomics of the Marine Benthic Filamentous Cyanobacterium Adonisia.</title>
        <authorList>
            <person name="Walter J.M."/>
            <person name="Coutinho F.H."/>
            <person name="Leomil L."/>
            <person name="Hargreaves P.I."/>
            <person name="Campeao M.E."/>
            <person name="Vieira V.V."/>
            <person name="Silva B.S."/>
            <person name="Fistarol G.O."/>
            <person name="Salomon P.S."/>
            <person name="Sawabe T."/>
            <person name="Mino S."/>
            <person name="Hosokawa M."/>
            <person name="Miyashita H."/>
            <person name="Maruyama F."/>
            <person name="van Verk M.C."/>
            <person name="Dutilh B.E."/>
            <person name="Thompson C.C."/>
            <person name="Thompson F.L."/>
        </authorList>
    </citation>
    <scope>NUCLEOTIDE SEQUENCE [LARGE SCALE GENOMIC DNA]</scope>
    <source>
        <strain evidence="2 3">CCMR0082</strain>
    </source>
</reference>
<dbReference type="Proteomes" id="UP000473574">
    <property type="component" value="Unassembled WGS sequence"/>
</dbReference>
<dbReference type="RefSeq" id="WP_163664229.1">
    <property type="nucleotide sequence ID" value="NZ_QZCE01000002.1"/>
</dbReference>
<evidence type="ECO:0000313" key="3">
    <source>
        <dbReference type="Proteomes" id="UP000473574"/>
    </source>
</evidence>
<feature type="region of interest" description="Disordered" evidence="1">
    <location>
        <begin position="391"/>
        <end position="422"/>
    </location>
</feature>
<gene>
    <name evidence="2" type="ORF">D0962_15405</name>
</gene>
<dbReference type="InterPro" id="IPR025048">
    <property type="entry name" value="DUF3987"/>
</dbReference>
<comment type="caution">
    <text evidence="2">The sequence shown here is derived from an EMBL/GenBank/DDBJ whole genome shotgun (WGS) entry which is preliminary data.</text>
</comment>
<organism evidence="2 3">
    <name type="scientific">Adonisia turfae CCMR0082</name>
    <dbReference type="NCBI Taxonomy" id="2304604"/>
    <lineage>
        <taxon>Bacteria</taxon>
        <taxon>Bacillati</taxon>
        <taxon>Cyanobacteriota</taxon>
        <taxon>Adonisia</taxon>
        <taxon>Adonisia turfae</taxon>
    </lineage>
</organism>
<dbReference type="Pfam" id="PF13148">
    <property type="entry name" value="DUF3987"/>
    <property type="match status" value="1"/>
</dbReference>
<evidence type="ECO:0000313" key="2">
    <source>
        <dbReference type="EMBL" id="NEZ64160.1"/>
    </source>
</evidence>
<dbReference type="AlphaFoldDB" id="A0A6M0S728"/>